<comment type="subcellular location">
    <subcellularLocation>
        <location evidence="16">Cytoplasm</location>
    </subcellularLocation>
</comment>
<evidence type="ECO:0000259" key="18">
    <source>
        <dbReference type="Pfam" id="PF00365"/>
    </source>
</evidence>
<dbReference type="PANTHER" id="PTHR13697:SF5">
    <property type="entry name" value="ATP-DEPENDENT 6-PHOSPHOFRUCTOKINASE, PLATELET TYPE"/>
    <property type="match status" value="1"/>
</dbReference>
<evidence type="ECO:0000256" key="3">
    <source>
        <dbReference type="ARBA" id="ARBA00022490"/>
    </source>
</evidence>
<dbReference type="GO" id="GO:0046872">
    <property type="term" value="F:metal ion binding"/>
    <property type="evidence" value="ECO:0007669"/>
    <property type="project" value="UniProtKB-KW"/>
</dbReference>
<feature type="active site" description="Proton acceptor" evidence="16">
    <location>
        <position position="169"/>
    </location>
</feature>
<comment type="subunit">
    <text evidence="16">Homo- and heterotetramers.</text>
</comment>
<dbReference type="GO" id="GO:0005524">
    <property type="term" value="F:ATP binding"/>
    <property type="evidence" value="ECO:0007669"/>
    <property type="project" value="UniProtKB-KW"/>
</dbReference>
<evidence type="ECO:0000256" key="4">
    <source>
        <dbReference type="ARBA" id="ARBA00022533"/>
    </source>
</evidence>
<dbReference type="AlphaFoldDB" id="A0A3P8PN64"/>
<feature type="domain" description="Phosphofructokinase" evidence="18">
    <location>
        <begin position="383"/>
        <end position="668"/>
    </location>
</feature>
<keyword evidence="12" id="KW-0007">Acetylation</keyword>
<dbReference type="GO" id="GO:0048029">
    <property type="term" value="F:monosaccharide binding"/>
    <property type="evidence" value="ECO:0007669"/>
    <property type="project" value="TreeGrafter"/>
</dbReference>
<name>A0A3P8PN64_ASTCA</name>
<keyword evidence="3 16" id="KW-0963">Cytoplasm</keyword>
<feature type="binding site" description="in other chain" evidence="16">
    <location>
        <begin position="509"/>
        <end position="513"/>
    </location>
    <ligand>
        <name>beta-D-fructose 2,6-bisphosphate</name>
        <dbReference type="ChEBI" id="CHEBI:58579"/>
        <note>allosteric activator; ligand shared between dimeric partners</note>
    </ligand>
</feature>
<evidence type="ECO:0000256" key="12">
    <source>
        <dbReference type="ARBA" id="ARBA00022990"/>
    </source>
</evidence>
<reference evidence="19" key="3">
    <citation type="submission" date="2025-09" db="UniProtKB">
        <authorList>
            <consortium name="Ensembl"/>
        </authorList>
    </citation>
    <scope>IDENTIFICATION</scope>
</reference>
<evidence type="ECO:0000256" key="13">
    <source>
        <dbReference type="ARBA" id="ARBA00023152"/>
    </source>
</evidence>
<comment type="caution">
    <text evidence="16">Lacks conserved residue(s) required for the propagation of feature annotation.</text>
</comment>
<keyword evidence="13 16" id="KW-0324">Glycolysis</keyword>
<feature type="binding site" description="in other chain" evidence="16">
    <location>
        <begin position="301"/>
        <end position="304"/>
    </location>
    <ligand>
        <name>substrate</name>
        <note>ligand shared between dimeric partners</note>
    </ligand>
</feature>
<dbReference type="CDD" id="cd00764">
    <property type="entry name" value="Eukaryotic_PFK"/>
    <property type="match status" value="1"/>
</dbReference>
<feature type="region of interest" description="N-terminal catalytic PFK domain 1" evidence="16">
    <location>
        <begin position="1"/>
        <end position="382"/>
    </location>
</feature>
<dbReference type="InterPro" id="IPR022953">
    <property type="entry name" value="ATP_PFK"/>
</dbReference>
<dbReference type="InterPro" id="IPR015912">
    <property type="entry name" value="Phosphofructokinase_CS"/>
</dbReference>
<protein>
    <recommendedName>
        <fullName evidence="16">ATP-dependent 6-phosphofructokinase</fullName>
        <shortName evidence="16">ATP-PFK</shortName>
        <shortName evidence="16">Phosphofructokinase</shortName>
        <ecNumber evidence="16">2.7.1.11</ecNumber>
    </recommendedName>
    <alternativeName>
        <fullName evidence="16">Phosphohexokinase</fullName>
    </alternativeName>
</protein>
<dbReference type="Proteomes" id="UP000265100">
    <property type="component" value="Chromosome 9"/>
</dbReference>
<feature type="binding site" description="in other chain" evidence="16">
    <location>
        <begin position="167"/>
        <end position="169"/>
    </location>
    <ligand>
        <name>substrate</name>
        <note>ligand shared between dimeric partners</note>
    </ligand>
</feature>
<feature type="binding site" evidence="16">
    <location>
        <begin position="121"/>
        <end position="124"/>
    </location>
    <ligand>
        <name>ATP</name>
        <dbReference type="ChEBI" id="CHEBI:30616"/>
    </ligand>
</feature>
<feature type="binding site" evidence="16">
    <location>
        <position position="122"/>
    </location>
    <ligand>
        <name>Mg(2+)</name>
        <dbReference type="ChEBI" id="CHEBI:18420"/>
        <note>catalytic</note>
    </ligand>
</feature>
<evidence type="ECO:0000256" key="11">
    <source>
        <dbReference type="ARBA" id="ARBA00022842"/>
    </source>
</evidence>
<keyword evidence="8 16" id="KW-0547">Nucleotide-binding</keyword>
<dbReference type="GO" id="GO:0003872">
    <property type="term" value="F:6-phosphofructokinase activity"/>
    <property type="evidence" value="ECO:0007669"/>
    <property type="project" value="UniProtKB-UniRule"/>
</dbReference>
<dbReference type="FunFam" id="3.40.50.460:FF:000003">
    <property type="entry name" value="ATP-dependent 6-phosphofructokinase"/>
    <property type="match status" value="1"/>
</dbReference>
<dbReference type="PANTHER" id="PTHR13697">
    <property type="entry name" value="PHOSPHOFRUCTOKINASE"/>
    <property type="match status" value="1"/>
</dbReference>
<dbReference type="Ensembl" id="ENSACLT00000018936.2">
    <property type="protein sequence ID" value="ENSACLP00000018500.2"/>
    <property type="gene ID" value="ENSACLG00000012402.2"/>
</dbReference>
<keyword evidence="10 16" id="KW-0067">ATP-binding</keyword>
<dbReference type="HAMAP" id="MF_03184">
    <property type="entry name" value="Phosphofructokinase_I_E"/>
    <property type="match status" value="1"/>
</dbReference>
<dbReference type="GO" id="GO:0070095">
    <property type="term" value="F:fructose-6-phosphate binding"/>
    <property type="evidence" value="ECO:0007669"/>
    <property type="project" value="TreeGrafter"/>
</dbReference>
<feature type="binding site" description="in other chain" evidence="16">
    <location>
        <position position="610"/>
    </location>
    <ligand>
        <name>beta-D-fructose 2,6-bisphosphate</name>
        <dbReference type="ChEBI" id="CHEBI:58579"/>
        <note>allosteric activator; ligand shared between dimeric partners</note>
    </ligand>
</feature>
<feature type="region of interest" description="C-terminal regulatory PFK domain 2" evidence="16">
    <location>
        <begin position="383"/>
        <end position="765"/>
    </location>
</feature>
<evidence type="ECO:0000256" key="8">
    <source>
        <dbReference type="ARBA" id="ARBA00022741"/>
    </source>
</evidence>
<evidence type="ECO:0000256" key="1">
    <source>
        <dbReference type="ARBA" id="ARBA00001946"/>
    </source>
</evidence>
<feature type="domain" description="Phosphofructokinase" evidence="18">
    <location>
        <begin position="21"/>
        <end position="326"/>
    </location>
</feature>
<dbReference type="GO" id="GO:0006002">
    <property type="term" value="P:fructose 6-phosphate metabolic process"/>
    <property type="evidence" value="ECO:0007669"/>
    <property type="project" value="InterPro"/>
</dbReference>
<dbReference type="EC" id="2.7.1.11" evidence="16"/>
<comment type="catalytic activity">
    <reaction evidence="15 16 17">
        <text>beta-D-fructose 6-phosphate + ATP = beta-D-fructose 1,6-bisphosphate + ADP + H(+)</text>
        <dbReference type="Rhea" id="RHEA:16109"/>
        <dbReference type="ChEBI" id="CHEBI:15378"/>
        <dbReference type="ChEBI" id="CHEBI:30616"/>
        <dbReference type="ChEBI" id="CHEBI:32966"/>
        <dbReference type="ChEBI" id="CHEBI:57634"/>
        <dbReference type="ChEBI" id="CHEBI:456216"/>
        <dbReference type="EC" id="2.7.1.11"/>
    </reaction>
</comment>
<keyword evidence="9 16" id="KW-0418">Kinase</keyword>
<evidence type="ECO:0000313" key="20">
    <source>
        <dbReference type="Proteomes" id="UP000265100"/>
    </source>
</evidence>
<comment type="function">
    <text evidence="16">Catalyzes the phosphorylation of D-fructose 6-phosphate to fructose 1,6-bisphosphate by ATP, the first committing step of glycolysis.</text>
</comment>
<dbReference type="Bgee" id="ENSACLG00000012402">
    <property type="expression patterns" value="Expressed in brain and 6 other cell types or tissues"/>
</dbReference>
<reference evidence="19" key="1">
    <citation type="submission" date="2018-05" db="EMBL/GenBank/DDBJ databases">
        <authorList>
            <person name="Datahose"/>
        </authorList>
    </citation>
    <scope>NUCLEOTIDE SEQUENCE</scope>
</reference>
<feature type="binding site" description="in other chain" evidence="16">
    <location>
        <begin position="642"/>
        <end position="645"/>
    </location>
    <ligand>
        <name>beta-D-fructose 2,6-bisphosphate</name>
        <dbReference type="ChEBI" id="CHEBI:58579"/>
        <note>allosteric activator; ligand shared between dimeric partners</note>
    </ligand>
</feature>
<evidence type="ECO:0000256" key="15">
    <source>
        <dbReference type="ARBA" id="ARBA00048070"/>
    </source>
</evidence>
<keyword evidence="14" id="KW-0325">Glycoprotein</keyword>
<proteinExistence type="inferred from homology"/>
<dbReference type="FunFam" id="3.40.50.450:FF:000086">
    <property type="entry name" value="Phosphofructokinase, platelet b"/>
    <property type="match status" value="1"/>
</dbReference>
<evidence type="ECO:0000256" key="17">
    <source>
        <dbReference type="PIRNR" id="PIRNR000533"/>
    </source>
</evidence>
<dbReference type="GO" id="GO:0016020">
    <property type="term" value="C:membrane"/>
    <property type="evidence" value="ECO:0007669"/>
    <property type="project" value="TreeGrafter"/>
</dbReference>
<dbReference type="GO" id="GO:0016208">
    <property type="term" value="F:AMP binding"/>
    <property type="evidence" value="ECO:0007669"/>
    <property type="project" value="TreeGrafter"/>
</dbReference>
<feature type="binding site" description="in other chain" evidence="16">
    <location>
        <position position="716"/>
    </location>
    <ligand>
        <name>beta-D-fructose 2,6-bisphosphate</name>
        <dbReference type="ChEBI" id="CHEBI:58579"/>
        <note>allosteric activator; ligand shared between dimeric partners</note>
    </ligand>
</feature>
<dbReference type="FunFam" id="3.40.50.450:FF:000043">
    <property type="entry name" value="ATP-dependent 6-phosphofructokinase, platelet type"/>
    <property type="match status" value="1"/>
</dbReference>
<sequence length="765" mass="83385">MAQPDSKKIFFENLSGAGKAIAVLTSGGDAQGMNGAVRAVVRMGLYVGAKVYFIHEGYQGMVDGGDNIKEATWESVSSMLQLGGTVIGSARCKEFRTHEGRLKAAHNLVQHGITNLCVIGGDGSLTGANLFKEEWSGLLNELVEQGLIEADAVQKYSALHIVGMVGSIDNDFCGTDMTIGTDSALHRIIEVVDAIMTTAQSHQRTFVLEVMGRHCGYLALVSGLACGADWVLIPEMPPEDGWEEKMCQKLSANRAGMKRLNIIIVAEGAIDRNNKPITTEYVKNLVVKCLGFDTRVTILGHVQRGGTPSAFDRILASRMGVEAVLALLETTANTPACVVSLCGNTSVRVPLMECVQMVSAALCWKQMYDNLLLCILCLQSNFNVAVLNVGAPAAGMNAAVRSAVRVGISEGHKMFAVSDGFEGFYKGQIKEVKWGDVGGWTGQGGSLLGTKRTLPAKHVEKIAEQMRKHNINALLIIGGFEAFLSLLELLTARGKYEEFCVPMVMVPATVSNNVPGSDLSIGADTALNAITTTCDRIKQSASGTKRRVFIIETMGGYCGYLATVGGLASGADAAYIYEEPFDIKELQANVEHLTEKMKTSIQRGLVLRNENCNENYTTDFIYQLYSEEGRGVFDCRKNVLGHMQQGGAPSPFDRNFGTKISAKAMQWVSKKLVETRGRCRVFANTEDSCCLLGMRRRTLVFQPVVQLKDETDFVHRIPKEQWWLKLRPLMKILAKYKTSYDVSDSGQLEHVVHNRPKDSDASVAM</sequence>
<dbReference type="Gene3D" id="3.40.50.450">
    <property type="match status" value="2"/>
</dbReference>
<keyword evidence="7 16" id="KW-0479">Metal-binding</keyword>
<dbReference type="UniPathway" id="UPA00109">
    <property type="reaction ID" value="UER00182"/>
</dbReference>
<evidence type="ECO:0000256" key="2">
    <source>
        <dbReference type="ARBA" id="ARBA00004679"/>
    </source>
</evidence>
<evidence type="ECO:0000256" key="16">
    <source>
        <dbReference type="HAMAP-Rule" id="MF_03184"/>
    </source>
</evidence>
<keyword evidence="4 16" id="KW-0021">Allosteric enzyme</keyword>
<keyword evidence="11 16" id="KW-0460">Magnesium</keyword>
<feature type="binding site" evidence="16">
    <location>
        <position position="28"/>
    </location>
    <ligand>
        <name>ATP</name>
        <dbReference type="ChEBI" id="CHEBI:30616"/>
    </ligand>
</feature>
<dbReference type="GO" id="GO:0030388">
    <property type="term" value="P:fructose 1,6-bisphosphate metabolic process"/>
    <property type="evidence" value="ECO:0007669"/>
    <property type="project" value="TreeGrafter"/>
</dbReference>
<comment type="pathway">
    <text evidence="2 16 17">Carbohydrate degradation; glycolysis; D-glyceraldehyde 3-phosphate and glycerone phosphate from D-glucose: step 3/4.</text>
</comment>
<comment type="cofactor">
    <cofactor evidence="1 16">
        <name>Mg(2+)</name>
        <dbReference type="ChEBI" id="CHEBI:18420"/>
    </cofactor>
</comment>
<feature type="binding site" description="in other chain" evidence="16">
    <location>
        <position position="452"/>
    </location>
    <ligand>
        <name>beta-D-fructose 2,6-bisphosphate</name>
        <dbReference type="ChEBI" id="CHEBI:58579"/>
        <note>allosteric activator; ligand shared between dimeric partners</note>
    </ligand>
</feature>
<dbReference type="InterPro" id="IPR009161">
    <property type="entry name" value="6-Pfructokinase_euk"/>
</dbReference>
<comment type="similarity">
    <text evidence="16">Belongs to the phosphofructokinase type A (PFKA) family. ATP-dependent PFK group I subfamily. Eukaryotic two domain clade 'E' sub-subfamily.</text>
</comment>
<dbReference type="PRINTS" id="PR00476">
    <property type="entry name" value="PHFRCTKINASE"/>
</dbReference>
<dbReference type="GO" id="GO:0042802">
    <property type="term" value="F:identical protein binding"/>
    <property type="evidence" value="ECO:0007669"/>
    <property type="project" value="TreeGrafter"/>
</dbReference>
<comment type="activity regulation">
    <text evidence="16">Allosterically activated by ADP, AMP, or fructose 2,6-bisphosphate, and allosterically inhibited by ATP or citrate.</text>
</comment>
<feature type="binding site" evidence="16">
    <location>
        <position position="204"/>
    </location>
    <ligand>
        <name>substrate</name>
        <note>ligand shared between dimeric partners</note>
    </ligand>
</feature>
<dbReference type="SUPFAM" id="SSF53784">
    <property type="entry name" value="Phosphofructokinase"/>
    <property type="match status" value="2"/>
</dbReference>
<dbReference type="FunFam" id="3.40.50.460:FF:000001">
    <property type="entry name" value="ATP-dependent 6-phosphofructokinase"/>
    <property type="match status" value="1"/>
</dbReference>
<evidence type="ECO:0000313" key="19">
    <source>
        <dbReference type="Ensembl" id="ENSACLP00000018500.2"/>
    </source>
</evidence>
<dbReference type="PROSITE" id="PS00433">
    <property type="entry name" value="PHOSPHOFRUCTOKINASE"/>
    <property type="match status" value="2"/>
</dbReference>
<feature type="binding site" evidence="16">
    <location>
        <position position="547"/>
    </location>
    <ligand>
        <name>beta-D-fructose 2,6-bisphosphate</name>
        <dbReference type="ChEBI" id="CHEBI:58579"/>
        <note>allosteric activator; ligand shared between dimeric partners</note>
    </ligand>
</feature>
<evidence type="ECO:0000256" key="10">
    <source>
        <dbReference type="ARBA" id="ARBA00022840"/>
    </source>
</evidence>
<evidence type="ECO:0000256" key="5">
    <source>
        <dbReference type="ARBA" id="ARBA00022553"/>
    </source>
</evidence>
<comment type="similarity">
    <text evidence="17">Belongs to the phosphofructokinase type A (PFKA) family. ATP-dependent PFK group I subfamily. Eukaryotic two domain clade "E" sub-subfamily.</text>
</comment>
<feature type="binding site" description="in other chain" evidence="16">
    <location>
        <begin position="211"/>
        <end position="213"/>
    </location>
    <ligand>
        <name>substrate</name>
        <note>ligand shared between dimeric partners</note>
    </ligand>
</feature>
<dbReference type="GO" id="GO:0005945">
    <property type="term" value="C:6-phosphofructokinase complex"/>
    <property type="evidence" value="ECO:0007669"/>
    <property type="project" value="TreeGrafter"/>
</dbReference>
<keyword evidence="20" id="KW-1185">Reference proteome</keyword>
<evidence type="ECO:0000256" key="9">
    <source>
        <dbReference type="ARBA" id="ARBA00022777"/>
    </source>
</evidence>
<feature type="binding site" evidence="16">
    <location>
        <position position="295"/>
    </location>
    <ligand>
        <name>substrate</name>
        <note>ligand shared between dimeric partners</note>
    </ligand>
</feature>
<feature type="binding site" description="in other chain" evidence="16">
    <location>
        <begin position="554"/>
        <end position="556"/>
    </location>
    <ligand>
        <name>beta-D-fructose 2,6-bisphosphate</name>
        <dbReference type="ChEBI" id="CHEBI:58579"/>
        <note>allosteric activator; ligand shared between dimeric partners</note>
    </ligand>
</feature>
<dbReference type="GO" id="GO:0061621">
    <property type="term" value="P:canonical glycolysis"/>
    <property type="evidence" value="ECO:0007669"/>
    <property type="project" value="TreeGrafter"/>
</dbReference>
<feature type="binding site" evidence="16">
    <location>
        <position position="636"/>
    </location>
    <ligand>
        <name>beta-D-fructose 2,6-bisphosphate</name>
        <dbReference type="ChEBI" id="CHEBI:58579"/>
        <note>allosteric activator; ligand shared between dimeric partners</note>
    </ligand>
</feature>
<dbReference type="Gene3D" id="3.40.50.460">
    <property type="entry name" value="Phosphofructokinase domain"/>
    <property type="match status" value="2"/>
</dbReference>
<evidence type="ECO:0000256" key="7">
    <source>
        <dbReference type="ARBA" id="ARBA00022723"/>
    </source>
</evidence>
<keyword evidence="5" id="KW-0597">Phosphoprotein</keyword>
<dbReference type="InterPro" id="IPR000023">
    <property type="entry name" value="Phosphofructokinase_dom"/>
</dbReference>
<reference evidence="19" key="2">
    <citation type="submission" date="2025-08" db="UniProtKB">
        <authorList>
            <consortium name="Ensembl"/>
        </authorList>
    </citation>
    <scope>IDENTIFICATION</scope>
</reference>
<dbReference type="InterPro" id="IPR041914">
    <property type="entry name" value="PFK_vert-type"/>
</dbReference>
<dbReference type="GeneTree" id="ENSGT00940000155002"/>
<accession>A0A3P8PN64</accession>
<dbReference type="Pfam" id="PF00365">
    <property type="entry name" value="PFK"/>
    <property type="match status" value="2"/>
</dbReference>
<keyword evidence="6 16" id="KW-0808">Transferase</keyword>
<evidence type="ECO:0000256" key="14">
    <source>
        <dbReference type="ARBA" id="ARBA00023180"/>
    </source>
</evidence>
<feature type="binding site" description="in other chain" evidence="16">
    <location>
        <position position="267"/>
    </location>
    <ligand>
        <name>substrate</name>
        <note>ligand shared between dimeric partners</note>
    </ligand>
</feature>
<organism evidence="19 20">
    <name type="scientific">Astatotilapia calliptera</name>
    <name type="common">Eastern happy</name>
    <name type="synonym">Chromis callipterus</name>
    <dbReference type="NCBI Taxonomy" id="8154"/>
    <lineage>
        <taxon>Eukaryota</taxon>
        <taxon>Metazoa</taxon>
        <taxon>Chordata</taxon>
        <taxon>Craniata</taxon>
        <taxon>Vertebrata</taxon>
        <taxon>Euteleostomi</taxon>
        <taxon>Actinopterygii</taxon>
        <taxon>Neopterygii</taxon>
        <taxon>Teleostei</taxon>
        <taxon>Neoteleostei</taxon>
        <taxon>Acanthomorphata</taxon>
        <taxon>Ovalentaria</taxon>
        <taxon>Cichlomorphae</taxon>
        <taxon>Cichliformes</taxon>
        <taxon>Cichlidae</taxon>
        <taxon>African cichlids</taxon>
        <taxon>Pseudocrenilabrinae</taxon>
        <taxon>Haplochromini</taxon>
        <taxon>Astatotilapia</taxon>
    </lineage>
</organism>
<dbReference type="PIRSF" id="PIRSF000533">
    <property type="entry name" value="ATP_PFK_euk"/>
    <property type="match status" value="1"/>
</dbReference>
<feature type="binding site" evidence="16">
    <location>
        <begin position="91"/>
        <end position="92"/>
    </location>
    <ligand>
        <name>ATP</name>
        <dbReference type="ChEBI" id="CHEBI:30616"/>
    </ligand>
</feature>
<evidence type="ECO:0000256" key="6">
    <source>
        <dbReference type="ARBA" id="ARBA00022679"/>
    </source>
</evidence>
<dbReference type="InterPro" id="IPR035966">
    <property type="entry name" value="PKF_sf"/>
</dbReference>